<dbReference type="GO" id="GO:1990281">
    <property type="term" value="C:efflux pump complex"/>
    <property type="evidence" value="ECO:0007669"/>
    <property type="project" value="TreeGrafter"/>
</dbReference>
<dbReference type="RefSeq" id="WP_025281837.1">
    <property type="nucleotide sequence ID" value="NZ_CP007268.1"/>
</dbReference>
<keyword evidence="6" id="KW-1185">Reference proteome</keyword>
<dbReference type="OrthoDB" id="9800613at2"/>
<reference evidence="5 6" key="1">
    <citation type="journal article" date="2014" name="J Genomics">
        <title>Draft Genome Sequence of the Extremely Halophilic Phototrophic Purple Sulfur Bacterium Halorhodospira halochloris.</title>
        <authorList>
            <person name="Singh K.S."/>
            <person name="Kirksey J."/>
            <person name="Hoff W.D."/>
            <person name="Deole R."/>
        </authorList>
    </citation>
    <scope>NUCLEOTIDE SEQUENCE [LARGE SCALE GENOMIC DNA]</scope>
    <source>
        <strain evidence="5 6">A</strain>
    </source>
</reference>
<proteinExistence type="inferred from homology"/>
<dbReference type="Proteomes" id="UP000019442">
    <property type="component" value="Chromosome"/>
</dbReference>
<keyword evidence="2" id="KW-0175">Coiled coil</keyword>
<dbReference type="Gene3D" id="2.40.420.20">
    <property type="match status" value="1"/>
</dbReference>
<dbReference type="Gene3D" id="2.40.30.170">
    <property type="match status" value="1"/>
</dbReference>
<reference evidence="6" key="2">
    <citation type="submission" date="2014-02" db="EMBL/GenBank/DDBJ databases">
        <title>Draft Genome Sequence of extremely halophilic bacteria Halorhodospira halochloris.</title>
        <authorList>
            <person name="Singh K.S."/>
        </authorList>
    </citation>
    <scope>NUCLEOTIDE SEQUENCE [LARGE SCALE GENOMIC DNA]</scope>
    <source>
        <strain evidence="6">A</strain>
    </source>
</reference>
<evidence type="ECO:0000259" key="4">
    <source>
        <dbReference type="Pfam" id="PF25954"/>
    </source>
</evidence>
<dbReference type="InterPro" id="IPR006143">
    <property type="entry name" value="RND_pump_MFP"/>
</dbReference>
<comment type="similarity">
    <text evidence="1">Belongs to the membrane fusion protein (MFP) (TC 8.A.1) family.</text>
</comment>
<evidence type="ECO:0000313" key="5">
    <source>
        <dbReference type="EMBL" id="AHK79380.1"/>
    </source>
</evidence>
<dbReference type="NCBIfam" id="TIGR01730">
    <property type="entry name" value="RND_mfp"/>
    <property type="match status" value="1"/>
</dbReference>
<dbReference type="InterPro" id="IPR058624">
    <property type="entry name" value="MdtA-like_HH"/>
</dbReference>
<dbReference type="Gene3D" id="1.10.287.470">
    <property type="entry name" value="Helix hairpin bin"/>
    <property type="match status" value="1"/>
</dbReference>
<feature type="domain" description="CusB-like beta-barrel" evidence="4">
    <location>
        <begin position="237"/>
        <end position="306"/>
    </location>
</feature>
<protein>
    <submittedName>
        <fullName evidence="5">RND transporter</fullName>
    </submittedName>
</protein>
<feature type="domain" description="Multidrug resistance protein MdtA-like alpha-helical hairpin" evidence="3">
    <location>
        <begin position="114"/>
        <end position="190"/>
    </location>
</feature>
<dbReference type="FunFam" id="2.40.30.170:FF:000010">
    <property type="entry name" value="Efflux RND transporter periplasmic adaptor subunit"/>
    <property type="match status" value="1"/>
</dbReference>
<feature type="coiled-coil region" evidence="2">
    <location>
        <begin position="107"/>
        <end position="158"/>
    </location>
</feature>
<dbReference type="PANTHER" id="PTHR30469">
    <property type="entry name" value="MULTIDRUG RESISTANCE PROTEIN MDTA"/>
    <property type="match status" value="1"/>
</dbReference>
<dbReference type="InterPro" id="IPR058792">
    <property type="entry name" value="Beta-barrel_RND_2"/>
</dbReference>
<name>W8L678_9GAMM</name>
<evidence type="ECO:0000256" key="1">
    <source>
        <dbReference type="ARBA" id="ARBA00009477"/>
    </source>
</evidence>
<gene>
    <name evidence="5" type="ORF">M911_09705</name>
</gene>
<evidence type="ECO:0000256" key="2">
    <source>
        <dbReference type="SAM" id="Coils"/>
    </source>
</evidence>
<dbReference type="Pfam" id="PF25954">
    <property type="entry name" value="Beta-barrel_RND_2"/>
    <property type="match status" value="1"/>
</dbReference>
<dbReference type="EMBL" id="CP007268">
    <property type="protein sequence ID" value="AHK79380.1"/>
    <property type="molecule type" value="Genomic_DNA"/>
</dbReference>
<dbReference type="AlphaFoldDB" id="W8L678"/>
<dbReference type="HOGENOM" id="CLU_018816_1_2_6"/>
<organism evidence="5 6">
    <name type="scientific">Ectothiorhodospira haloalkaliphila</name>
    <dbReference type="NCBI Taxonomy" id="421628"/>
    <lineage>
        <taxon>Bacteria</taxon>
        <taxon>Pseudomonadati</taxon>
        <taxon>Pseudomonadota</taxon>
        <taxon>Gammaproteobacteria</taxon>
        <taxon>Chromatiales</taxon>
        <taxon>Ectothiorhodospiraceae</taxon>
        <taxon>Ectothiorhodospira</taxon>
    </lineage>
</organism>
<dbReference type="PATRIC" id="fig|1354791.3.peg.2388"/>
<sequence>MKRLPILIAPVLILVAVLIWWGTGSDSDTGPGPGAGQGAVAVSVDTVTRADLTDRAFFTGSLVAAHRVEVATRVAGRLKRLHVDIGDQVEPGHLLAELDDDEFQQDLEQARAELAVSNANLIEAQAALTSAQRALDRTRDLREQRVASQSELESAETDVEARQAGVTLARSQIAQRQAALRNAQIRLDFTRIQAELDNGEGQWLVADRMVDQGSILQANTPILALVNLQPLRARVFVTERDYARLAPGQSAQLSTVAHPGETFEGEVIRVAPEFREASRQARVEIQVPNLDQRLRPGMFVEARISTRTVEDVTVVPIDAVLERDGQRGVFQVEEADNGPIARFVAVSTGIEEAGKVQITEPEISGRVVTLGQHLLSDGVRLRIADEGEARAEDER</sequence>
<dbReference type="Gene3D" id="2.40.50.100">
    <property type="match status" value="1"/>
</dbReference>
<dbReference type="Pfam" id="PF25876">
    <property type="entry name" value="HH_MFP_RND"/>
    <property type="match status" value="1"/>
</dbReference>
<dbReference type="GO" id="GO:0015562">
    <property type="term" value="F:efflux transmembrane transporter activity"/>
    <property type="evidence" value="ECO:0007669"/>
    <property type="project" value="TreeGrafter"/>
</dbReference>
<dbReference type="KEGG" id="hhc:M911_09705"/>
<accession>W8L678</accession>
<evidence type="ECO:0000313" key="6">
    <source>
        <dbReference type="Proteomes" id="UP000019442"/>
    </source>
</evidence>
<dbReference type="SUPFAM" id="SSF111369">
    <property type="entry name" value="HlyD-like secretion proteins"/>
    <property type="match status" value="1"/>
</dbReference>
<evidence type="ECO:0000259" key="3">
    <source>
        <dbReference type="Pfam" id="PF25876"/>
    </source>
</evidence>